<sequence length="127" mass="14753">MWLNLLRHWGRYRLLYRILFFSVLFLGMYLGMRPGPPPTLFKFSFVDSVYHAGGLFVCTLLSYLAFPRWRWWLRGVLMFSVGVAVEFVQSFHPTRSADIHDIYANSIGVGAGLLVVLAWQCYATRRV</sequence>
<keyword evidence="1" id="KW-1133">Transmembrane helix</keyword>
<evidence type="ECO:0000313" key="3">
    <source>
        <dbReference type="EMBL" id="SDS45147.1"/>
    </source>
</evidence>
<dbReference type="PANTHER" id="PTHR28008:SF1">
    <property type="entry name" value="DOMAIN PROTEIN, PUTATIVE (AFU_ORTHOLOGUE AFUA_3G10980)-RELATED"/>
    <property type="match status" value="1"/>
</dbReference>
<feature type="transmembrane region" description="Helical" evidence="1">
    <location>
        <begin position="102"/>
        <end position="122"/>
    </location>
</feature>
<dbReference type="AlphaFoldDB" id="A0A1H1SAY2"/>
<keyword evidence="1" id="KW-0472">Membrane</keyword>
<name>A0A1H1SAY2_9GAMM</name>
<evidence type="ECO:0000256" key="1">
    <source>
        <dbReference type="SAM" id="Phobius"/>
    </source>
</evidence>
<keyword evidence="4" id="KW-1185">Reference proteome</keyword>
<feature type="transmembrane region" description="Helical" evidence="1">
    <location>
        <begin position="71"/>
        <end position="90"/>
    </location>
</feature>
<dbReference type="PANTHER" id="PTHR28008">
    <property type="entry name" value="DOMAIN PROTEIN, PUTATIVE (AFU_ORTHOLOGUE AFUA_3G10980)-RELATED"/>
    <property type="match status" value="1"/>
</dbReference>
<dbReference type="OrthoDB" id="6880939at2"/>
<dbReference type="Pfam" id="PF04892">
    <property type="entry name" value="VanZ"/>
    <property type="match status" value="1"/>
</dbReference>
<feature type="domain" description="VanZ-like" evidence="2">
    <location>
        <begin position="56"/>
        <end position="118"/>
    </location>
</feature>
<dbReference type="EMBL" id="LT629748">
    <property type="protein sequence ID" value="SDS45147.1"/>
    <property type="molecule type" value="Genomic_DNA"/>
</dbReference>
<gene>
    <name evidence="3" type="ORF">SAMN05216198_1981</name>
</gene>
<dbReference type="Proteomes" id="UP000243426">
    <property type="component" value="Chromosome I"/>
</dbReference>
<dbReference type="STRING" id="797277.SAMN05216198_1981"/>
<keyword evidence="1" id="KW-0812">Transmembrane</keyword>
<evidence type="ECO:0000259" key="2">
    <source>
        <dbReference type="Pfam" id="PF04892"/>
    </source>
</evidence>
<dbReference type="NCBIfam" id="NF037970">
    <property type="entry name" value="vanZ_1"/>
    <property type="match status" value="1"/>
</dbReference>
<proteinExistence type="predicted"/>
<dbReference type="RefSeq" id="WP_090273148.1">
    <property type="nucleotide sequence ID" value="NZ_LT629748.1"/>
</dbReference>
<reference evidence="4" key="1">
    <citation type="submission" date="2016-10" db="EMBL/GenBank/DDBJ databases">
        <authorList>
            <person name="Varghese N."/>
            <person name="Submissions S."/>
        </authorList>
    </citation>
    <scope>NUCLEOTIDE SEQUENCE [LARGE SCALE GENOMIC DNA]</scope>
    <source>
        <strain evidence="4">2SM5</strain>
    </source>
</reference>
<protein>
    <submittedName>
        <fullName evidence="3">VanZ like family protein</fullName>
    </submittedName>
</protein>
<organism evidence="3 4">
    <name type="scientific">Halopseudomonas litoralis</name>
    <dbReference type="NCBI Taxonomy" id="797277"/>
    <lineage>
        <taxon>Bacteria</taxon>
        <taxon>Pseudomonadati</taxon>
        <taxon>Pseudomonadota</taxon>
        <taxon>Gammaproteobacteria</taxon>
        <taxon>Pseudomonadales</taxon>
        <taxon>Pseudomonadaceae</taxon>
        <taxon>Halopseudomonas</taxon>
    </lineage>
</organism>
<accession>A0A1H1SAY2</accession>
<feature type="transmembrane region" description="Helical" evidence="1">
    <location>
        <begin position="48"/>
        <end position="66"/>
    </location>
</feature>
<evidence type="ECO:0000313" key="4">
    <source>
        <dbReference type="Proteomes" id="UP000243426"/>
    </source>
</evidence>
<dbReference type="InterPro" id="IPR006976">
    <property type="entry name" value="VanZ-like"/>
</dbReference>
<feature type="transmembrane region" description="Helical" evidence="1">
    <location>
        <begin position="14"/>
        <end position="32"/>
    </location>
</feature>